<keyword evidence="7" id="KW-1185">Reference proteome</keyword>
<dbReference type="EMBL" id="JAAGWZ010000003">
    <property type="protein sequence ID" value="NEM92060.1"/>
    <property type="molecule type" value="Genomic_DNA"/>
</dbReference>
<dbReference type="SUPFAM" id="SSF53822">
    <property type="entry name" value="Periplasmic binding protein-like I"/>
    <property type="match status" value="1"/>
</dbReference>
<dbReference type="PROSITE" id="PS50932">
    <property type="entry name" value="HTH_LACI_2"/>
    <property type="match status" value="1"/>
</dbReference>
<dbReference type="PANTHER" id="PTHR30146">
    <property type="entry name" value="LACI-RELATED TRANSCRIPTIONAL REPRESSOR"/>
    <property type="match status" value="1"/>
</dbReference>
<dbReference type="AlphaFoldDB" id="A0A7C9TSJ6"/>
<accession>A0A7C9TSJ6</accession>
<sequence>MPVSISDVARRAEVSITTVSHALSGKRPVSDDAKQRITRAIAELDYVPGASARNLREGRTRMIALIVPEIGNHFFGQLARGAEDAANARDHGLVLCNSGGSPQRERRYLELLRGRTVDGVVYVAGSYAPPGGQLQAAAGRHEVVLADEFTPGLDGIPLVTADNLSGGRMIGELFRELGHEHALVITGPRGLRSVEDRLRGFAAVYPQAVVREGDFTEAAGERLVIEALESGIPFTAVFALNDLMAIGVLNALAGRGVAVPDELSVAGFDDIGSAALVRPTLTTVRQPAEEIGREAIALLIDRLHGERLDAPDAEVLPVRLMRRGSTGPAPARAAAPPAAASPVTPAAPSAAPPPTRGPRA</sequence>
<dbReference type="PANTHER" id="PTHR30146:SF109">
    <property type="entry name" value="HTH-TYPE TRANSCRIPTIONAL REGULATOR GALS"/>
    <property type="match status" value="1"/>
</dbReference>
<proteinExistence type="predicted"/>
<protein>
    <submittedName>
        <fullName evidence="6">LacI family transcriptional regulator</fullName>
    </submittedName>
</protein>
<dbReference type="SUPFAM" id="SSF47413">
    <property type="entry name" value="lambda repressor-like DNA-binding domains"/>
    <property type="match status" value="1"/>
</dbReference>
<dbReference type="Proteomes" id="UP000479756">
    <property type="component" value="Unassembled WGS sequence"/>
</dbReference>
<keyword evidence="3" id="KW-0804">Transcription</keyword>
<evidence type="ECO:0000256" key="3">
    <source>
        <dbReference type="ARBA" id="ARBA00023163"/>
    </source>
</evidence>
<evidence type="ECO:0000256" key="1">
    <source>
        <dbReference type="ARBA" id="ARBA00023015"/>
    </source>
</evidence>
<dbReference type="Pfam" id="PF00356">
    <property type="entry name" value="LacI"/>
    <property type="match status" value="1"/>
</dbReference>
<dbReference type="Gene3D" id="1.10.260.40">
    <property type="entry name" value="lambda repressor-like DNA-binding domains"/>
    <property type="match status" value="1"/>
</dbReference>
<dbReference type="GO" id="GO:0000976">
    <property type="term" value="F:transcription cis-regulatory region binding"/>
    <property type="evidence" value="ECO:0007669"/>
    <property type="project" value="TreeGrafter"/>
</dbReference>
<keyword evidence="2" id="KW-0238">DNA-binding</keyword>
<dbReference type="PROSITE" id="PS00356">
    <property type="entry name" value="HTH_LACI_1"/>
    <property type="match status" value="1"/>
</dbReference>
<dbReference type="RefSeq" id="WP_163474111.1">
    <property type="nucleotide sequence ID" value="NZ_JAAGWZ010000003.1"/>
</dbReference>
<organism evidence="6 7">
    <name type="scientific">Galbitalea soli</name>
    <dbReference type="NCBI Taxonomy" id="1268042"/>
    <lineage>
        <taxon>Bacteria</taxon>
        <taxon>Bacillati</taxon>
        <taxon>Actinomycetota</taxon>
        <taxon>Actinomycetes</taxon>
        <taxon>Micrococcales</taxon>
        <taxon>Microbacteriaceae</taxon>
        <taxon>Galbitalea</taxon>
    </lineage>
</organism>
<gene>
    <name evidence="6" type="ORF">G3T37_11920</name>
</gene>
<evidence type="ECO:0000256" key="2">
    <source>
        <dbReference type="ARBA" id="ARBA00023125"/>
    </source>
</evidence>
<evidence type="ECO:0000313" key="6">
    <source>
        <dbReference type="EMBL" id="NEM92060.1"/>
    </source>
</evidence>
<dbReference type="InterPro" id="IPR000843">
    <property type="entry name" value="HTH_LacI"/>
</dbReference>
<feature type="region of interest" description="Disordered" evidence="4">
    <location>
        <begin position="325"/>
        <end position="360"/>
    </location>
</feature>
<dbReference type="SMART" id="SM00354">
    <property type="entry name" value="HTH_LACI"/>
    <property type="match status" value="1"/>
</dbReference>
<dbReference type="CDD" id="cd06267">
    <property type="entry name" value="PBP1_LacI_sugar_binding-like"/>
    <property type="match status" value="1"/>
</dbReference>
<feature type="domain" description="HTH lacI-type" evidence="5">
    <location>
        <begin position="3"/>
        <end position="57"/>
    </location>
</feature>
<dbReference type="InterPro" id="IPR010982">
    <property type="entry name" value="Lambda_DNA-bd_dom_sf"/>
</dbReference>
<feature type="compositionally biased region" description="Low complexity" evidence="4">
    <location>
        <begin position="325"/>
        <end position="349"/>
    </location>
</feature>
<evidence type="ECO:0000259" key="5">
    <source>
        <dbReference type="PROSITE" id="PS50932"/>
    </source>
</evidence>
<dbReference type="InterPro" id="IPR028082">
    <property type="entry name" value="Peripla_BP_I"/>
</dbReference>
<comment type="caution">
    <text evidence="6">The sequence shown here is derived from an EMBL/GenBank/DDBJ whole genome shotgun (WGS) entry which is preliminary data.</text>
</comment>
<dbReference type="InterPro" id="IPR046335">
    <property type="entry name" value="LacI/GalR-like_sensor"/>
</dbReference>
<dbReference type="GO" id="GO:0003700">
    <property type="term" value="F:DNA-binding transcription factor activity"/>
    <property type="evidence" value="ECO:0007669"/>
    <property type="project" value="TreeGrafter"/>
</dbReference>
<keyword evidence="1" id="KW-0805">Transcription regulation</keyword>
<dbReference type="CDD" id="cd01392">
    <property type="entry name" value="HTH_LacI"/>
    <property type="match status" value="1"/>
</dbReference>
<reference evidence="6 7" key="1">
    <citation type="journal article" date="2014" name="Int. J. Syst. Evol. Microbiol.">
        <title>Description of Galbitalea soli gen. nov., sp. nov., and Frondihabitans sucicola sp. nov.</title>
        <authorList>
            <person name="Kim S.J."/>
            <person name="Lim J.M."/>
            <person name="Ahn J.H."/>
            <person name="Weon H.Y."/>
            <person name="Hamada M."/>
            <person name="Suzuki K."/>
            <person name="Ahn T.Y."/>
            <person name="Kwon S.W."/>
        </authorList>
    </citation>
    <scope>NUCLEOTIDE SEQUENCE [LARGE SCALE GENOMIC DNA]</scope>
    <source>
        <strain evidence="6 7">NBRC 108727</strain>
    </source>
</reference>
<evidence type="ECO:0000313" key="7">
    <source>
        <dbReference type="Proteomes" id="UP000479756"/>
    </source>
</evidence>
<dbReference type="Gene3D" id="3.40.50.2300">
    <property type="match status" value="2"/>
</dbReference>
<feature type="compositionally biased region" description="Pro residues" evidence="4">
    <location>
        <begin position="350"/>
        <end position="360"/>
    </location>
</feature>
<dbReference type="Pfam" id="PF13377">
    <property type="entry name" value="Peripla_BP_3"/>
    <property type="match status" value="1"/>
</dbReference>
<name>A0A7C9TSJ6_9MICO</name>
<evidence type="ECO:0000256" key="4">
    <source>
        <dbReference type="SAM" id="MobiDB-lite"/>
    </source>
</evidence>